<keyword evidence="10" id="KW-1185">Reference proteome</keyword>
<organism evidence="9 10">
    <name type="scientific">Ephemerocybe angulata</name>
    <dbReference type="NCBI Taxonomy" id="980116"/>
    <lineage>
        <taxon>Eukaryota</taxon>
        <taxon>Fungi</taxon>
        <taxon>Dikarya</taxon>
        <taxon>Basidiomycota</taxon>
        <taxon>Agaricomycotina</taxon>
        <taxon>Agaricomycetes</taxon>
        <taxon>Agaricomycetidae</taxon>
        <taxon>Agaricales</taxon>
        <taxon>Agaricineae</taxon>
        <taxon>Psathyrellaceae</taxon>
        <taxon>Ephemerocybe</taxon>
    </lineage>
</organism>
<comment type="caution">
    <text evidence="9">The sequence shown here is derived from an EMBL/GenBank/DDBJ whole genome shotgun (WGS) entry which is preliminary data.</text>
</comment>
<accession>A0A8H5BMD2</accession>
<dbReference type="Pfam" id="PF10392">
    <property type="entry name" value="COG5_N"/>
    <property type="match status" value="1"/>
</dbReference>
<evidence type="ECO:0000256" key="5">
    <source>
        <dbReference type="SAM" id="Coils"/>
    </source>
</evidence>
<evidence type="ECO:0000256" key="6">
    <source>
        <dbReference type="SAM" id="MobiDB-lite"/>
    </source>
</evidence>
<keyword evidence="5" id="KW-0175">Coiled coil</keyword>
<dbReference type="PANTHER" id="PTHR13228:SF3">
    <property type="entry name" value="CONSERVED OLIGOMERIC GOLGI COMPLEX SUBUNIT 5"/>
    <property type="match status" value="1"/>
</dbReference>
<feature type="compositionally biased region" description="Polar residues" evidence="6">
    <location>
        <begin position="165"/>
        <end position="182"/>
    </location>
</feature>
<dbReference type="OrthoDB" id="18786at2759"/>
<dbReference type="EMBL" id="JAACJK010000163">
    <property type="protein sequence ID" value="KAF5326012.1"/>
    <property type="molecule type" value="Genomic_DNA"/>
</dbReference>
<comment type="subcellular location">
    <subcellularLocation>
        <location evidence="1">Golgi apparatus membrane</location>
        <topology evidence="1">Peripheral membrane protein</topology>
    </subcellularLocation>
</comment>
<dbReference type="GO" id="GO:0017119">
    <property type="term" value="C:Golgi transport complex"/>
    <property type="evidence" value="ECO:0007669"/>
    <property type="project" value="InterPro"/>
</dbReference>
<keyword evidence="4" id="KW-0472">Membrane</keyword>
<keyword evidence="3" id="KW-0333">Golgi apparatus</keyword>
<evidence type="ECO:0000256" key="1">
    <source>
        <dbReference type="ARBA" id="ARBA00004395"/>
    </source>
</evidence>
<dbReference type="InterPro" id="IPR048485">
    <property type="entry name" value="COG5_helical"/>
</dbReference>
<feature type="region of interest" description="Disordered" evidence="6">
    <location>
        <begin position="165"/>
        <end position="184"/>
    </location>
</feature>
<evidence type="ECO:0000313" key="10">
    <source>
        <dbReference type="Proteomes" id="UP000541558"/>
    </source>
</evidence>
<evidence type="ECO:0000259" key="8">
    <source>
        <dbReference type="Pfam" id="PF20649"/>
    </source>
</evidence>
<evidence type="ECO:0000256" key="4">
    <source>
        <dbReference type="ARBA" id="ARBA00023136"/>
    </source>
</evidence>
<feature type="compositionally biased region" description="Polar residues" evidence="6">
    <location>
        <begin position="42"/>
        <end position="51"/>
    </location>
</feature>
<proteinExistence type="predicted"/>
<dbReference type="AlphaFoldDB" id="A0A8H5BMD2"/>
<sequence>MTEYSVFANPDFDPNDYANAILAGEPYPPPTSDSKTGHAKSLGTTKSTGQDSIGKEDISVALSKLTFGIDDVSKQIKSLVTAHHEHLLGQAASASSLSGSLVSVRSGLNELNNSLEKLQQRVHVPYEALQELVVRLRKLQEAADILRRTSRFVILARRLQLQMSEMKSGTDNSPSTGASQNLDVEDDRERAIAKAALTISEISAILDGPSVANDSSDTFGATSLRSISAVAAFEPFVEESKTQVNTEMEQMVMTGLKTLNQTVLASSLQTAFNLGVLPELVSNLLHDLSQAVEDRIKSAFDLSKISKEALSKEPASNSSQSYRSRVRTEPTNVTAPQWAAALWGRLEAMFDEMAECCIKVYALEKVLKIKKNPNTLSSFLDEVALDNKPSAMFWMSLGVALDKYFRDSAKASAFLQQTLVTGYPKLLRLFHQFFSRIAVHTDTVYTDTHQSPETILVLRSLAQLEIQYLSRSANKLNETITQAFSGGSRSPPSTTEASTLCRIAANEIDSAKFDPLLVKSVAKNVATCLDSVVNKADNMMIRDRSALSLLGPIATPQHLLNASLATFLYQSSLRLSQLEGEHNAGVYKLIKPAIENIQDMYATLVSPMQQAIQREISAILAKLHRIDFGQQNSMPSGSSLCLRELSEKLSFIKDEVLGTYDIGEAGRAWIVSIVKFTIRNFLLHISIAKPLSESGKLQMTSDMTELEFALNSFMAQNNQSRRGDNLQALGEEYRALRAMRPLLFLENQDLSSPEATSHLPPIIVLHHILVRSTIPLPHKLHGWQEAEYVRWLDEHTEQESWTLIDGGLSHWERIAEAEGTDTQEANVYAALARTVLKNCRERGQAIGEV</sequence>
<dbReference type="GO" id="GO:0006891">
    <property type="term" value="P:intra-Golgi vesicle-mediated transport"/>
    <property type="evidence" value="ECO:0007669"/>
    <property type="project" value="InterPro"/>
</dbReference>
<dbReference type="InterPro" id="IPR019465">
    <property type="entry name" value="Cog5"/>
</dbReference>
<evidence type="ECO:0000313" key="9">
    <source>
        <dbReference type="EMBL" id="KAF5326012.1"/>
    </source>
</evidence>
<dbReference type="PANTHER" id="PTHR13228">
    <property type="entry name" value="CONSERVED OLIGOMERIC GOLGI COMPLEX COMPONENT 5"/>
    <property type="match status" value="1"/>
</dbReference>
<feature type="region of interest" description="Disordered" evidence="6">
    <location>
        <begin position="17"/>
        <end position="52"/>
    </location>
</feature>
<dbReference type="Proteomes" id="UP000541558">
    <property type="component" value="Unassembled WGS sequence"/>
</dbReference>
<reference evidence="9 10" key="1">
    <citation type="journal article" date="2020" name="ISME J.">
        <title>Uncovering the hidden diversity of litter-decomposition mechanisms in mushroom-forming fungi.</title>
        <authorList>
            <person name="Floudas D."/>
            <person name="Bentzer J."/>
            <person name="Ahren D."/>
            <person name="Johansson T."/>
            <person name="Persson P."/>
            <person name="Tunlid A."/>
        </authorList>
    </citation>
    <scope>NUCLEOTIDE SEQUENCE [LARGE SCALE GENOMIC DNA]</scope>
    <source>
        <strain evidence="9 10">CBS 175.51</strain>
    </source>
</reference>
<evidence type="ECO:0000256" key="2">
    <source>
        <dbReference type="ARBA" id="ARBA00020974"/>
    </source>
</evidence>
<feature type="coiled-coil region" evidence="5">
    <location>
        <begin position="101"/>
        <end position="149"/>
    </location>
</feature>
<dbReference type="InterPro" id="IPR049176">
    <property type="entry name" value="COG5_N"/>
</dbReference>
<gene>
    <name evidence="9" type="ORF">D9611_000129</name>
</gene>
<feature type="domain" description="Conserved oligomeric Golgi complex subunit 5 N-terminal" evidence="7">
    <location>
        <begin position="6"/>
        <end position="159"/>
    </location>
</feature>
<evidence type="ECO:0000256" key="3">
    <source>
        <dbReference type="ARBA" id="ARBA00023034"/>
    </source>
</evidence>
<dbReference type="GO" id="GO:0000139">
    <property type="term" value="C:Golgi membrane"/>
    <property type="evidence" value="ECO:0007669"/>
    <property type="project" value="UniProtKB-SubCell"/>
</dbReference>
<feature type="domain" description="Conserved oligomeric Golgi complex subunit 5 helical" evidence="8">
    <location>
        <begin position="224"/>
        <end position="434"/>
    </location>
</feature>
<evidence type="ECO:0000259" key="7">
    <source>
        <dbReference type="Pfam" id="PF10392"/>
    </source>
</evidence>
<dbReference type="Pfam" id="PF20649">
    <property type="entry name" value="COG5_C"/>
    <property type="match status" value="1"/>
</dbReference>
<name>A0A8H5BMD2_9AGAR</name>
<protein>
    <recommendedName>
        <fullName evidence="2">Conserved oligomeric Golgi complex subunit 5</fullName>
    </recommendedName>
</protein>